<dbReference type="OrthoDB" id="19232at2759"/>
<protein>
    <submittedName>
        <fullName evidence="2">Uncharacterized protein</fullName>
    </submittedName>
</protein>
<accession>A0A843U8P3</accession>
<comment type="caution">
    <text evidence="2">The sequence shown here is derived from an EMBL/GenBank/DDBJ whole genome shotgun (WGS) entry which is preliminary data.</text>
</comment>
<gene>
    <name evidence="2" type="ORF">Taro_014296</name>
</gene>
<name>A0A843U8P3_COLES</name>
<dbReference type="EMBL" id="NMUH01000591">
    <property type="protein sequence ID" value="MQL81832.1"/>
    <property type="molecule type" value="Genomic_DNA"/>
</dbReference>
<dbReference type="InterPro" id="IPR055296">
    <property type="entry name" value="SRL2-like"/>
</dbReference>
<evidence type="ECO:0000256" key="1">
    <source>
        <dbReference type="SAM" id="MobiDB-lite"/>
    </source>
</evidence>
<evidence type="ECO:0000313" key="3">
    <source>
        <dbReference type="Proteomes" id="UP000652761"/>
    </source>
</evidence>
<dbReference type="PANTHER" id="PTHR46087">
    <property type="entry name" value="PUTATIVE, EXPRESSED-RELATED"/>
    <property type="match status" value="1"/>
</dbReference>
<feature type="region of interest" description="Disordered" evidence="1">
    <location>
        <begin position="138"/>
        <end position="161"/>
    </location>
</feature>
<proteinExistence type="predicted"/>
<keyword evidence="3" id="KW-1185">Reference proteome</keyword>
<dbReference type="AlphaFoldDB" id="A0A843U8P3"/>
<organism evidence="2 3">
    <name type="scientific">Colocasia esculenta</name>
    <name type="common">Wild taro</name>
    <name type="synonym">Arum esculentum</name>
    <dbReference type="NCBI Taxonomy" id="4460"/>
    <lineage>
        <taxon>Eukaryota</taxon>
        <taxon>Viridiplantae</taxon>
        <taxon>Streptophyta</taxon>
        <taxon>Embryophyta</taxon>
        <taxon>Tracheophyta</taxon>
        <taxon>Spermatophyta</taxon>
        <taxon>Magnoliopsida</taxon>
        <taxon>Liliopsida</taxon>
        <taxon>Araceae</taxon>
        <taxon>Aroideae</taxon>
        <taxon>Colocasieae</taxon>
        <taxon>Colocasia</taxon>
    </lineage>
</organism>
<dbReference type="Proteomes" id="UP000652761">
    <property type="component" value="Unassembled WGS sequence"/>
</dbReference>
<evidence type="ECO:0000313" key="2">
    <source>
        <dbReference type="EMBL" id="MQL81832.1"/>
    </source>
</evidence>
<dbReference type="PANTHER" id="PTHR46087:SF11">
    <property type="entry name" value="PROTEIN SEMI-ROLLED LEAF 2"/>
    <property type="match status" value="1"/>
</dbReference>
<sequence length="568" mass="63017">MTCFIFIHQIDNAQPLFDMMTITLEELPAIAVVSRAVIGSLLILAHIISISINHSHSQTVFPEALLLQLLKAMMHPDVETRVGGHQIFSVLLIRTPGHQKQEYVYEPKKWQSKSASAFASATALLEKLRREKECLNSDKHANDAHDDVKEKEMNDEEHKHGLAQKNSPNFYKINCSIMERTAASAGPVEPETHITVLSEDQISQLLSAFWMQANQPDNLPYNFEAISHSYSLTLLSSRLKSLNQNLIVHFFQLPLSLRSLSLDLKGVSSAAQQRSVFTLSMAMLGFAGKIFQIPELNDSLKSLKSIYDDPYLCVSDDFQVYVRPLADMKEYNSETDQKVASVSLTLLIKSAGDFGGLLQHIVVQNLCNLTDLCEEDLDKRLSETFTPDDELLFGPKSVLDWVRIPEVAHSEESLSFDEECSRTSSVGGDIISGSPAPDLPHYVSKMPTLPSLPHVISVGQLLESALQVAGQVAGTCVSTSPLPYGTMASQCEALGVGTRRKLSCWLGSNDELTLDKPSTLCGCKQLATERERNFSDFEQEGFTRSEPWLALRLPPASPFDNFLKAARF</sequence>
<feature type="compositionally biased region" description="Basic and acidic residues" evidence="1">
    <location>
        <begin position="138"/>
        <end position="160"/>
    </location>
</feature>
<reference evidence="2" key="1">
    <citation type="submission" date="2017-07" db="EMBL/GenBank/DDBJ databases">
        <title>Taro Niue Genome Assembly and Annotation.</title>
        <authorList>
            <person name="Atibalentja N."/>
            <person name="Keating K."/>
            <person name="Fields C.J."/>
        </authorList>
    </citation>
    <scope>NUCLEOTIDE SEQUENCE</scope>
    <source>
        <strain evidence="2">Niue_2</strain>
        <tissue evidence="2">Leaf</tissue>
    </source>
</reference>